<protein>
    <submittedName>
        <fullName evidence="1">Plasmid pRiA4b ORF-3 family protein</fullName>
    </submittedName>
</protein>
<gene>
    <name evidence="1" type="ORF">N8E88_02815</name>
</gene>
<organism evidence="1 2">
    <name type="scientific">Phyllobacterium zundukense</name>
    <dbReference type="NCBI Taxonomy" id="1867719"/>
    <lineage>
        <taxon>Bacteria</taxon>
        <taxon>Pseudomonadati</taxon>
        <taxon>Pseudomonadota</taxon>
        <taxon>Alphaproteobacteria</taxon>
        <taxon>Hyphomicrobiales</taxon>
        <taxon>Phyllobacteriaceae</taxon>
        <taxon>Phyllobacterium</taxon>
    </lineage>
</organism>
<evidence type="ECO:0000313" key="2">
    <source>
        <dbReference type="Proteomes" id="UP001061991"/>
    </source>
</evidence>
<sequence>MFKALNALQIRVSLDEIEPAIWRRLVLPSHWNLEQLHLAIQAAFNWWNYHLHEFRIGGLRYGDVALLTEDAFDDDPRVFDSREVRLCDFERRATFTYIYDFGDNWRHTVSVEEFVALNTAPKHGACIEGARARPPEDVGGVSGYERFLEIMSDKSDPEYAETKRWCGGYFDPDWFDLTIVDKDVRNALRSNVRRRLHQPKPSSQRNKSEN</sequence>
<keyword evidence="1" id="KW-0614">Plasmid</keyword>
<reference evidence="1" key="1">
    <citation type="submission" date="2022-09" db="EMBL/GenBank/DDBJ databases">
        <title>Interaction between co-microsymbionts with complementary sets of symbiotic genes in legume-rhizobium systems.</title>
        <authorList>
            <person name="Safronova V."/>
            <person name="Sazanova A."/>
            <person name="Afonin A."/>
            <person name="Chirak E."/>
        </authorList>
    </citation>
    <scope>NUCLEOTIDE SEQUENCE</scope>
    <source>
        <strain evidence="1">A18/3m</strain>
    </source>
</reference>
<proteinExistence type="predicted"/>
<geneLocation type="plasmid" evidence="1 2">
    <name>p_unnamed3</name>
</geneLocation>
<name>A0ACD4CWG7_9HYPH</name>
<dbReference type="EMBL" id="CP104970">
    <property type="protein sequence ID" value="UXN57813.1"/>
    <property type="molecule type" value="Genomic_DNA"/>
</dbReference>
<keyword evidence="2" id="KW-1185">Reference proteome</keyword>
<accession>A0ACD4CWG7</accession>
<dbReference type="Proteomes" id="UP001061991">
    <property type="component" value="Plasmid p_unnamed3"/>
</dbReference>
<evidence type="ECO:0000313" key="1">
    <source>
        <dbReference type="EMBL" id="UXN57813.1"/>
    </source>
</evidence>